<evidence type="ECO:0000256" key="5">
    <source>
        <dbReference type="ARBA" id="ARBA00022737"/>
    </source>
</evidence>
<evidence type="ECO:0000256" key="11">
    <source>
        <dbReference type="ARBA" id="ARBA00060158"/>
    </source>
</evidence>
<dbReference type="InterPro" id="IPR009081">
    <property type="entry name" value="PP-bd_ACP"/>
</dbReference>
<dbReference type="InterPro" id="IPR014043">
    <property type="entry name" value="Acyl_transferase_dom"/>
</dbReference>
<dbReference type="Gene3D" id="1.10.1200.10">
    <property type="entry name" value="ACP-like"/>
    <property type="match status" value="2"/>
</dbReference>
<dbReference type="SUPFAM" id="SSF47336">
    <property type="entry name" value="ACP-like"/>
    <property type="match status" value="2"/>
</dbReference>
<dbReference type="OrthoDB" id="3653264at2"/>
<dbReference type="NCBIfam" id="NF045894">
    <property type="entry name" value="PKS_plus_SDR"/>
    <property type="match status" value="2"/>
</dbReference>
<dbReference type="SMART" id="SM00822">
    <property type="entry name" value="PKS_KR"/>
    <property type="match status" value="2"/>
</dbReference>
<dbReference type="FunFam" id="3.40.366.10:FF:000002">
    <property type="entry name" value="Probable polyketide synthase 2"/>
    <property type="match status" value="2"/>
</dbReference>
<dbReference type="Pfam" id="PF08659">
    <property type="entry name" value="KR"/>
    <property type="match status" value="2"/>
</dbReference>
<dbReference type="InterPro" id="IPR016036">
    <property type="entry name" value="Malonyl_transacylase_ACP-bd"/>
</dbReference>
<dbReference type="PROSITE" id="PS50075">
    <property type="entry name" value="CARRIER"/>
    <property type="match status" value="2"/>
</dbReference>
<keyword evidence="8" id="KW-0511">Multifunctional enzyme</keyword>
<dbReference type="InterPro" id="IPR013968">
    <property type="entry name" value="PKS_KR"/>
</dbReference>
<dbReference type="GO" id="GO:0031177">
    <property type="term" value="F:phosphopantetheine binding"/>
    <property type="evidence" value="ECO:0007669"/>
    <property type="project" value="InterPro"/>
</dbReference>
<evidence type="ECO:0000313" key="19">
    <source>
        <dbReference type="Proteomes" id="UP000295560"/>
    </source>
</evidence>
<dbReference type="PANTHER" id="PTHR43775:SF51">
    <property type="entry name" value="INACTIVE PHENOLPHTHIOCEROL SYNTHESIS POLYKETIDE SYNTHASE TYPE I PKS1-RELATED"/>
    <property type="match status" value="1"/>
</dbReference>
<dbReference type="InterPro" id="IPR006162">
    <property type="entry name" value="Ppantetheine_attach_site"/>
</dbReference>
<dbReference type="GO" id="GO:0006633">
    <property type="term" value="P:fatty acid biosynthetic process"/>
    <property type="evidence" value="ECO:0007669"/>
    <property type="project" value="InterPro"/>
</dbReference>
<dbReference type="Gene3D" id="3.40.50.720">
    <property type="entry name" value="NAD(P)-binding Rossmann-like Domain"/>
    <property type="match status" value="2"/>
</dbReference>
<dbReference type="Gene3D" id="3.30.70.3290">
    <property type="match status" value="2"/>
</dbReference>
<comment type="pathway">
    <text evidence="12">Antibiotic biosynthesis; erythromycin biosynthesis.</text>
</comment>
<evidence type="ECO:0000256" key="7">
    <source>
        <dbReference type="ARBA" id="ARBA00023194"/>
    </source>
</evidence>
<feature type="domain" description="Ketosynthase family 3 (KS3)" evidence="17">
    <location>
        <begin position="1569"/>
        <end position="1993"/>
    </location>
</feature>
<protein>
    <recommendedName>
        <fullName evidence="14">6-deoxyerythronolide-B synthase</fullName>
        <ecNumber evidence="14">2.3.1.94</ecNumber>
    </recommendedName>
</protein>
<evidence type="ECO:0000256" key="15">
    <source>
        <dbReference type="SAM" id="MobiDB-lite"/>
    </source>
</evidence>
<evidence type="ECO:0000256" key="6">
    <source>
        <dbReference type="ARBA" id="ARBA00022857"/>
    </source>
</evidence>
<dbReference type="SUPFAM" id="SSF55048">
    <property type="entry name" value="Probable ACP-binding domain of malonyl-CoA ACP transacylase"/>
    <property type="match status" value="2"/>
</dbReference>
<dbReference type="FunFam" id="3.40.50.720:FF:000550">
    <property type="entry name" value="AmphB polyketide synthase"/>
    <property type="match status" value="1"/>
</dbReference>
<keyword evidence="4" id="KW-0808">Transferase</keyword>
<dbReference type="Pfam" id="PF18369">
    <property type="entry name" value="PKS_DE"/>
    <property type="match status" value="2"/>
</dbReference>
<dbReference type="SUPFAM" id="SSF52151">
    <property type="entry name" value="FabD/lysophospholipase-like"/>
    <property type="match status" value="2"/>
</dbReference>
<dbReference type="InterPro" id="IPR016039">
    <property type="entry name" value="Thiolase-like"/>
</dbReference>
<dbReference type="SUPFAM" id="SSF51735">
    <property type="entry name" value="NAD(P)-binding Rossmann-fold domains"/>
    <property type="match status" value="4"/>
</dbReference>
<dbReference type="PROSITE" id="PS00606">
    <property type="entry name" value="KS3_1"/>
    <property type="match status" value="2"/>
</dbReference>
<feature type="domain" description="Carrier" evidence="16">
    <location>
        <begin position="1476"/>
        <end position="1551"/>
    </location>
</feature>
<dbReference type="InterPro" id="IPR057326">
    <property type="entry name" value="KR_dom"/>
</dbReference>
<dbReference type="RefSeq" id="WP_132420938.1">
    <property type="nucleotide sequence ID" value="NZ_SMFZ01000001.1"/>
</dbReference>
<keyword evidence="6" id="KW-0521">NADP</keyword>
<dbReference type="InterPro" id="IPR032821">
    <property type="entry name" value="PKS_assoc"/>
</dbReference>
<evidence type="ECO:0000256" key="10">
    <source>
        <dbReference type="ARBA" id="ARBA00052442"/>
    </source>
</evidence>
<dbReference type="Pfam" id="PF00550">
    <property type="entry name" value="PP-binding"/>
    <property type="match status" value="2"/>
</dbReference>
<dbReference type="SMART" id="SM00823">
    <property type="entry name" value="PKS_PP"/>
    <property type="match status" value="2"/>
</dbReference>
<accession>A0A4R1HQT9</accession>
<evidence type="ECO:0000259" key="16">
    <source>
        <dbReference type="PROSITE" id="PS50075"/>
    </source>
</evidence>
<feature type="domain" description="Carrier" evidence="16">
    <location>
        <begin position="2994"/>
        <end position="3069"/>
    </location>
</feature>
<dbReference type="GO" id="GO:0033068">
    <property type="term" value="P:macrolide biosynthetic process"/>
    <property type="evidence" value="ECO:0007669"/>
    <property type="project" value="UniProtKB-ARBA"/>
</dbReference>
<dbReference type="Pfam" id="PF02801">
    <property type="entry name" value="Ketoacyl-synt_C"/>
    <property type="match status" value="2"/>
</dbReference>
<evidence type="ECO:0000256" key="12">
    <source>
        <dbReference type="ARBA" id="ARBA00060622"/>
    </source>
</evidence>
<dbReference type="FunFam" id="1.10.1200.10:FF:000007">
    <property type="entry name" value="Probable polyketide synthase pks17"/>
    <property type="match status" value="2"/>
</dbReference>
<dbReference type="Pfam" id="PF00109">
    <property type="entry name" value="ketoacyl-synt"/>
    <property type="match status" value="2"/>
</dbReference>
<dbReference type="InterPro" id="IPR020806">
    <property type="entry name" value="PKS_PP-bd"/>
</dbReference>
<dbReference type="InterPro" id="IPR018201">
    <property type="entry name" value="Ketoacyl_synth_AS"/>
</dbReference>
<keyword evidence="5" id="KW-0677">Repeat</keyword>
<keyword evidence="19" id="KW-1185">Reference proteome</keyword>
<dbReference type="InterPro" id="IPR041618">
    <property type="entry name" value="PKS_DE"/>
</dbReference>
<evidence type="ECO:0000256" key="14">
    <source>
        <dbReference type="ARBA" id="ARBA00066981"/>
    </source>
</evidence>
<evidence type="ECO:0000256" key="1">
    <source>
        <dbReference type="ARBA" id="ARBA00001957"/>
    </source>
</evidence>
<keyword evidence="3" id="KW-0597">Phosphoprotein</keyword>
<evidence type="ECO:0000256" key="9">
    <source>
        <dbReference type="ARBA" id="ARBA00023315"/>
    </source>
</evidence>
<keyword evidence="2" id="KW-0596">Phosphopantetheine</keyword>
<dbReference type="InterPro" id="IPR016035">
    <property type="entry name" value="Acyl_Trfase/lysoPLipase"/>
</dbReference>
<dbReference type="InterPro" id="IPR014031">
    <property type="entry name" value="Ketoacyl_synth_C"/>
</dbReference>
<dbReference type="PANTHER" id="PTHR43775">
    <property type="entry name" value="FATTY ACID SYNTHASE"/>
    <property type="match status" value="1"/>
</dbReference>
<dbReference type="InterPro" id="IPR014030">
    <property type="entry name" value="Ketoacyl_synth_N"/>
</dbReference>
<evidence type="ECO:0000259" key="17">
    <source>
        <dbReference type="PROSITE" id="PS52004"/>
    </source>
</evidence>
<comment type="function">
    <text evidence="11">Involved in the biosynthesis of antibiotic erythromycin via the biosynthesis of its aglycone precursor, 6-deoxyerythronolide B (6-dEB).</text>
</comment>
<sequence length="3157" mass="326410">MQDPHDTQRESQDQQERIVESLRRVTADLRRARRRIGELESQGNEPVAIVGMGCRLPGGVDSPERLWELLDSGTDAVSTFPVDRGWDLDALTGEGGSTTHHGGFLDDAPGFDAGFFGISPREAAAMDPQQRHLLEVSWEALERAGIDPTSLRGDRTGVFVGSYHWGSPAVEGEVELGGHTMTGTAASVLSGRLAYTLGLEGPAVTIDTACSSSLVALHLAAHSLRSGESSLAVVGGVTIMAEPSVFVEFSAQGGLSPDGRCKAFSDDADGTGWAEGVGVLVVEKLSDAQRNGHPVLAVLRGSAVNSDGASNGLTAPHGPSQERVIGAALEQAGLAVTDVDAVEAHGTGTTLGDPIEAQAILDTYGRGRDDDRPLWLGSLKSNIGHTQAAAGVAGVIKTVLALRHGVLPRTLHVGAPSSHVDWASGSVRLLTEPVDWPDTGRPRRAGVSSFGISGTNAHAVLEQAPAESDEPERTGDASCGPAVVPWVLSGHSAAALRDQAAALVPWTDGARPRDVAHALLTTRARFDHRAVVVAPSGADPRDGLGAVAAGESSPLVARGVADVEGRTVFVFPGQGSQWAGMGARLLDESRVFADRIADCDAALGEFVDWSVTDVLRDTETAPSLDRVDVVQPASFAVMVGLAALWRAHGVEPDAVVGHSQGEIAAAVVSGALSLRDGARVVALRSRAIAGSLAGRGGMTSLAMPVDEVEAHLARYDGRVSVAAVNGPRSVVVSGEPDALDELGAALEADGVRVRRIPVNYASHSHQVEDLHDELLDVLGPITPHTSDVPLFSTLTGDWLDTSTMDASYWYENLRGRVRFAGAIEALVAGEFRAFVESSSHPVLSMAVQDVVDAAGVPGVAGGSLRRDQGGYDRFLLSAAEVFVRGVDVDLSAVVHGGSRVDLPTYAFQHERFWTAGSAAKAEAAPDAIDAEFWDAVEQADLPTLTAALGTDEDSVAAILPGLSAWRRARADRAGVDAWRYRVEWTATAQPGRPSLTGTWLLVSANGTADGSEGASDGAHDGADVAAALQAHGADVHRLVLDDACTDRTALRDRLPAEIAGVVSVLAAAEQDSPHHAGLTRGLALTVALVQALGDAGVDAPCWMLTRGAVAATPGETVAHPLQSQVAAVGWTAAVEHPQRPGGTVDLPERLDDRSGQRLAAVLSGRLDGEDQLAVRGAGVLARRIVRATGSGTSRSWTPRGTTVVTGGSGTLAPGLTRWLAAQGAEHVVLLSRRGADAPGTAELVDEMTGSGTQVSAEAVDVTDRDAVAALFARLADEGRTVGTVVHTAAVIELSDLDSTTVDGFARVVHAKVTGARILDELVDDPETDLVLYSSTAGMWGSGAHAAYAAGNAFLSALAEQRRARGLRATSVHWGKWPDADPERTESDPHGIRRTGLEYLDPDRAMTALRCVLDDDETVVGLMDIDWDVYHDVFTAGRPSHLFDEIPEVHARATASSSGGGDLAERLVPMSDAEQDRHLLTLVRTEAAAVLGHASADAFGEHRAFRDAGFDSVTAVDLRNRLGAATGLLLPSTAVFDHPDPAALAAALKERALGTGGGGAQATAAVVGAGEPIAIVGMACRYPGGATSPDALLRLALDGVDAITGFPSGRGWDADALYDPDPDRSGHTYSVQGGFLHDAAAFDPGFFGISPREALSMDPQHRMLLETSWEAFERAGIDPESLRGSTTGAFFGATYQDYAQTVANGADTAETHMVTGTAASVLSGRVSYLLGLEGPAVTIDTACSSSLVAMHLACQSLRGGESSLALAGGTAVMATPDAFVGFSRQRALAADGRCKPFSDAADGMTLAEGVGVVVLERLSDARANGHPVLAVVRGSAMNSDGASNGLTAPNGPSQQRVIRQALANAGLSASEVDVVEAHGTGTALGDPIEAQALLATYGQDRERSLLLGSVKSAIGHTQAAAGVAGVITMVSAMHAGELPGIQHLDAPSSHVDWSSGAVGLLDSTTAWPDTGRPRRAGVSSFGISGTNAHLLLEQAPVPSSPEADQDAAAGPVPWLVSARSAEALRAQARNLIGAGGSPGDVGWALATARSTFDHRAVVVGETREALERGLTALADGTSAAGLVTGTAIGDPAGPVFVFPGQGAQWWGMGRELLATSEVFRSSVDDCAAALEPHVDWSLHDVLSGDGDEALFERVDVVQPALFAMMVGLAAVWRSYGVQPAAVVGHSQGEIAAACVSGALSLDDAARVVALRSRALPRLSGLGGMVSVSAPVERVTALIEPWGDAISVAAVNGPSSVVVSGDTDALDALLPAAEEQGVRAKRVSVDYASHGRHVEAVRDELADVLAPITPQVPDVAFYSTVTGERLTDAATDAGYWYTNLRQTVRMQDATRALLDAGHRVFVEVSPHPVLAGPVGETQEDADPDGTADAVVLGTLRRDDGGPARVLTSLAEAHVHGARVDWTEAFDGAHAPVTLPTYAFQRTDFWPEPKPVTVAGEDSAFWELVQDPDAFAETLGIREGLDTVLPALSAWRSGSQARARMNALRHRVDWTRVADPSAADPGRLLVVVPTEPDDRWSDVLDALGADTVRFEAGGDDRAAWATELEKIVADHGPVDRVVSLLAGDTAPLHDGVPAGLGRTLLLVQALGDAGVTAPLWCLTRGAVAAGPDDAVDDPEQGTLWGLGRVVALEHPDRWGGLVDLPSTPDPGATGRLSGLLAGAGGEDQLAIRAQGVLARRLVHAAPAAPRPAPAWRGTVLVTGGTGGIGGRVARRAAEHGAAHLLLTSRRGEDAPGAADLRAELEALGAGVTIAACDAADRDGLAALLADVPSDRPLSAVVHSAGVADGDAPVAELTLDQMSALLRSKLTAARNLDELTADLDLDAFVVFSSGAAVWGSGGQPGYAAANAYLDALAAHRRARGLPASSVAWGTFGEVGMATDPEVHERLHRQGVPAMDPDDALSALEQMVADGDAALAITRMDWDVFAPNFTATRPSPLLSSLPEAVAALAGPVEETEAGEPGAPPLRRTLEALPTSERSRALVDAVRTEAAAVLGHDGAGAIPAGRAFRDVGFDSATAVELRNRLRAALGLALPAALVFDHPTPADLARHVGTLLFGDADAAAPADDPDAHLREAIASVPIGRLRKAGLLDMVLTLAGAEPENGSAAAPDAAQPEPSSDGGGESLDDMDADALLRLAGGTSAN</sequence>
<proteinExistence type="predicted"/>
<dbReference type="GO" id="GO:0004315">
    <property type="term" value="F:3-oxoacyl-[acyl-carrier-protein] synthase activity"/>
    <property type="evidence" value="ECO:0007669"/>
    <property type="project" value="InterPro"/>
</dbReference>
<evidence type="ECO:0000256" key="4">
    <source>
        <dbReference type="ARBA" id="ARBA00022679"/>
    </source>
</evidence>
<dbReference type="PROSITE" id="PS00012">
    <property type="entry name" value="PHOSPHOPANTETHEINE"/>
    <property type="match status" value="1"/>
</dbReference>
<keyword evidence="7" id="KW-0045">Antibiotic biosynthesis</keyword>
<reference evidence="18 19" key="1">
    <citation type="submission" date="2019-03" db="EMBL/GenBank/DDBJ databases">
        <title>Sequencing the genomes of 1000 actinobacteria strains.</title>
        <authorList>
            <person name="Klenk H.-P."/>
        </authorList>
    </citation>
    <scope>NUCLEOTIDE SEQUENCE [LARGE SCALE GENOMIC DNA]</scope>
    <source>
        <strain evidence="18 19">DSM 44969</strain>
    </source>
</reference>
<dbReference type="PROSITE" id="PS52004">
    <property type="entry name" value="KS3_2"/>
    <property type="match status" value="2"/>
</dbReference>
<dbReference type="GO" id="GO:0004312">
    <property type="term" value="F:fatty acid synthase activity"/>
    <property type="evidence" value="ECO:0007669"/>
    <property type="project" value="TreeGrafter"/>
</dbReference>
<comment type="caution">
    <text evidence="18">The sequence shown here is derived from an EMBL/GenBank/DDBJ whole genome shotgun (WGS) entry which is preliminary data.</text>
</comment>
<dbReference type="InterPro" id="IPR015083">
    <property type="entry name" value="NorB/c/GfsB-D-like_docking"/>
</dbReference>
<evidence type="ECO:0000256" key="8">
    <source>
        <dbReference type="ARBA" id="ARBA00023268"/>
    </source>
</evidence>
<dbReference type="EC" id="2.3.1.94" evidence="14"/>
<evidence type="ECO:0000256" key="13">
    <source>
        <dbReference type="ARBA" id="ARBA00063272"/>
    </source>
</evidence>
<evidence type="ECO:0000256" key="2">
    <source>
        <dbReference type="ARBA" id="ARBA00022450"/>
    </source>
</evidence>
<keyword evidence="9" id="KW-0012">Acyltransferase</keyword>
<comment type="cofactor">
    <cofactor evidence="1">
        <name>pantetheine 4'-phosphate</name>
        <dbReference type="ChEBI" id="CHEBI:47942"/>
    </cofactor>
</comment>
<evidence type="ECO:0000256" key="3">
    <source>
        <dbReference type="ARBA" id="ARBA00022553"/>
    </source>
</evidence>
<name>A0A4R1HQT9_PSEEN</name>
<feature type="region of interest" description="Disordered" evidence="15">
    <location>
        <begin position="3115"/>
        <end position="3157"/>
    </location>
</feature>
<feature type="domain" description="Ketosynthase family 3 (KS3)" evidence="17">
    <location>
        <begin position="44"/>
        <end position="463"/>
    </location>
</feature>
<dbReference type="Pfam" id="PF16197">
    <property type="entry name" value="KAsynt_C_assoc"/>
    <property type="match status" value="2"/>
</dbReference>
<dbReference type="Pfam" id="PF00698">
    <property type="entry name" value="Acyl_transf_1"/>
    <property type="match status" value="2"/>
</dbReference>
<organism evidence="18 19">
    <name type="scientific">Pseudonocardia endophytica</name>
    <dbReference type="NCBI Taxonomy" id="401976"/>
    <lineage>
        <taxon>Bacteria</taxon>
        <taxon>Bacillati</taxon>
        <taxon>Actinomycetota</taxon>
        <taxon>Actinomycetes</taxon>
        <taxon>Pseudonocardiales</taxon>
        <taxon>Pseudonocardiaceae</taxon>
        <taxon>Pseudonocardia</taxon>
    </lineage>
</organism>
<dbReference type="InterPro" id="IPR036291">
    <property type="entry name" value="NAD(P)-bd_dom_sf"/>
</dbReference>
<dbReference type="CDD" id="cd08952">
    <property type="entry name" value="KR_1_SDR_x"/>
    <property type="match status" value="2"/>
</dbReference>
<dbReference type="Proteomes" id="UP000295560">
    <property type="component" value="Unassembled WGS sequence"/>
</dbReference>
<dbReference type="InterPro" id="IPR050091">
    <property type="entry name" value="PKS_NRPS_Biosynth_Enz"/>
</dbReference>
<dbReference type="Gene3D" id="6.10.140.1830">
    <property type="match status" value="1"/>
</dbReference>
<dbReference type="GO" id="GO:0047879">
    <property type="term" value="F:erythronolide synthase activity"/>
    <property type="evidence" value="ECO:0007669"/>
    <property type="project" value="UniProtKB-EC"/>
</dbReference>
<dbReference type="InterPro" id="IPR020841">
    <property type="entry name" value="PKS_Beta-ketoAc_synthase_dom"/>
</dbReference>
<dbReference type="Gene3D" id="3.40.47.10">
    <property type="match status" value="2"/>
</dbReference>
<dbReference type="InterPro" id="IPR001227">
    <property type="entry name" value="Ac_transferase_dom_sf"/>
</dbReference>
<comment type="catalytic activity">
    <reaction evidence="10">
        <text>6 (S)-methylmalonyl-CoA + propanoyl-CoA + 6 NADPH + 12 H(+) = 6-deoxyerythronolide B + 6 CO2 + 6 NADP(+) + 7 CoA + H2O</text>
        <dbReference type="Rhea" id="RHEA:23068"/>
        <dbReference type="ChEBI" id="CHEBI:15377"/>
        <dbReference type="ChEBI" id="CHEBI:15378"/>
        <dbReference type="ChEBI" id="CHEBI:16089"/>
        <dbReference type="ChEBI" id="CHEBI:16526"/>
        <dbReference type="ChEBI" id="CHEBI:57287"/>
        <dbReference type="ChEBI" id="CHEBI:57327"/>
        <dbReference type="ChEBI" id="CHEBI:57392"/>
        <dbReference type="ChEBI" id="CHEBI:57783"/>
        <dbReference type="ChEBI" id="CHEBI:58349"/>
        <dbReference type="EC" id="2.3.1.94"/>
    </reaction>
</comment>
<dbReference type="SMART" id="SM00825">
    <property type="entry name" value="PKS_KS"/>
    <property type="match status" value="2"/>
</dbReference>
<dbReference type="SUPFAM" id="SSF53901">
    <property type="entry name" value="Thiolase-like"/>
    <property type="match status" value="2"/>
</dbReference>
<dbReference type="SMART" id="SM00827">
    <property type="entry name" value="PKS_AT"/>
    <property type="match status" value="2"/>
</dbReference>
<dbReference type="EMBL" id="SMFZ01000001">
    <property type="protein sequence ID" value="TCK24498.1"/>
    <property type="molecule type" value="Genomic_DNA"/>
</dbReference>
<dbReference type="Gene3D" id="3.40.366.10">
    <property type="entry name" value="Malonyl-Coenzyme A Acyl Carrier Protein, domain 2"/>
    <property type="match status" value="2"/>
</dbReference>
<dbReference type="SMART" id="SM01294">
    <property type="entry name" value="PKS_PP_betabranch"/>
    <property type="match status" value="1"/>
</dbReference>
<dbReference type="FunFam" id="3.40.47.10:FF:000019">
    <property type="entry name" value="Polyketide synthase type I"/>
    <property type="match status" value="2"/>
</dbReference>
<gene>
    <name evidence="18" type="ORF">EV378_0270</name>
</gene>
<dbReference type="Pfam" id="PF08990">
    <property type="entry name" value="Docking"/>
    <property type="match status" value="1"/>
</dbReference>
<dbReference type="CDD" id="cd00833">
    <property type="entry name" value="PKS"/>
    <property type="match status" value="2"/>
</dbReference>
<comment type="subunit">
    <text evidence="13">Homodimer. Erythronolide synthase is composed of EryAI, EryAII and EryAIII multimodular (2 modules) polypeptides each coding for a functional synthase subunit which participates in 2 of the six FAS-like elongation steps required for formation of the polyketide. Module 1, 2, 3, 4, 5, and 6 participating in biosynthesis steps 1, 2, 3, 4, 5, and 6, respectively.</text>
</comment>
<evidence type="ECO:0000313" key="18">
    <source>
        <dbReference type="EMBL" id="TCK24498.1"/>
    </source>
</evidence>
<dbReference type="InterPro" id="IPR036736">
    <property type="entry name" value="ACP-like_sf"/>
</dbReference>